<reference evidence="2" key="1">
    <citation type="journal article" date="2019" name="Sci. Rep.">
        <title>Draft genome of Tanacetum cinerariifolium, the natural source of mosquito coil.</title>
        <authorList>
            <person name="Yamashiro T."/>
            <person name="Shiraishi A."/>
            <person name="Satake H."/>
            <person name="Nakayama K."/>
        </authorList>
    </citation>
    <scope>NUCLEOTIDE SEQUENCE</scope>
</reference>
<dbReference type="EMBL" id="BKCJ010137175">
    <property type="protein sequence ID" value="GEX89280.1"/>
    <property type="molecule type" value="Genomic_DNA"/>
</dbReference>
<evidence type="ECO:0000256" key="1">
    <source>
        <dbReference type="SAM" id="MobiDB-lite"/>
    </source>
</evidence>
<comment type="caution">
    <text evidence="2">The sequence shown here is derived from an EMBL/GenBank/DDBJ whole genome shotgun (WGS) entry which is preliminary data.</text>
</comment>
<protein>
    <submittedName>
        <fullName evidence="2">Uncharacterized protein</fullName>
    </submittedName>
</protein>
<gene>
    <name evidence="2" type="ORF">Tci_361255</name>
</gene>
<feature type="region of interest" description="Disordered" evidence="1">
    <location>
        <begin position="262"/>
        <end position="366"/>
    </location>
</feature>
<name>A0A699HIW9_TANCI</name>
<sequence length="366" mass="42167">MGQTNQTIHMIMPSKDNLYNGRKGYTLMFLTHSDEALEIEKFKRSRENKIEFAYDYGNLNASYMNEKINFEDDYFQEIISPDFEKIDSPFQQTSPLKPYVPNVIHEKIIIDLEDEVVNLLEKEKVNLETIESLKSKGVESSENVIFESENQSANDFLMVENDCDKVENSKVIAPGMFKLNVSQCVSLISMSKSSCDSNNVEIKLKRKRRYIYTNHIKISSHFNLATNIYISSPLIFYGANFRRDSGQPPIFKRHLLRRQTPPLKPHLHLATPPHLHRHHNHPLRPPPQPIPHHLHTTSPSLPPLQPLPPPPKTSHTATTPSSPPPRHRSLHHHATIITIADPPSRHSHRHHLSRHHQEKKGSWELG</sequence>
<dbReference type="AlphaFoldDB" id="A0A699HIW9"/>
<feature type="compositionally biased region" description="Pro residues" evidence="1">
    <location>
        <begin position="300"/>
        <end position="312"/>
    </location>
</feature>
<organism evidence="2">
    <name type="scientific">Tanacetum cinerariifolium</name>
    <name type="common">Dalmatian daisy</name>
    <name type="synonym">Chrysanthemum cinerariifolium</name>
    <dbReference type="NCBI Taxonomy" id="118510"/>
    <lineage>
        <taxon>Eukaryota</taxon>
        <taxon>Viridiplantae</taxon>
        <taxon>Streptophyta</taxon>
        <taxon>Embryophyta</taxon>
        <taxon>Tracheophyta</taxon>
        <taxon>Spermatophyta</taxon>
        <taxon>Magnoliopsida</taxon>
        <taxon>eudicotyledons</taxon>
        <taxon>Gunneridae</taxon>
        <taxon>Pentapetalae</taxon>
        <taxon>asterids</taxon>
        <taxon>campanulids</taxon>
        <taxon>Asterales</taxon>
        <taxon>Asteraceae</taxon>
        <taxon>Asteroideae</taxon>
        <taxon>Anthemideae</taxon>
        <taxon>Anthemidinae</taxon>
        <taxon>Tanacetum</taxon>
    </lineage>
</organism>
<accession>A0A699HIW9</accession>
<feature type="compositionally biased region" description="Basic residues" evidence="1">
    <location>
        <begin position="325"/>
        <end position="334"/>
    </location>
</feature>
<evidence type="ECO:0000313" key="2">
    <source>
        <dbReference type="EMBL" id="GEX89280.1"/>
    </source>
</evidence>
<feature type="compositionally biased region" description="Basic residues" evidence="1">
    <location>
        <begin position="345"/>
        <end position="358"/>
    </location>
</feature>
<proteinExistence type="predicted"/>